<sequence>MMYPSPRQFLLTPPQSLDQAQTWGLPLAHMAYQLDETGQLCQAPLPPHGKGGLMLVGVPTSPAGQCDPRRAVRDILTVCQGRGFGGVILDLEQPPTRFLSQLICGLEEGLTQRKRTLFLPESYGNYSDRASIYLTSAISGGSLRRRLEEAIDTYGPHRLVLCLRRARDDFFLPSVKGQGRPISQETLERLQRRLNPSVFFSPDLCAHYFTYMSRETGAHFILFDDGESLEKKRTLAQELGISRFFLLYPEIAEFLPRLVRQEA</sequence>
<evidence type="ECO:0000313" key="2">
    <source>
        <dbReference type="Proteomes" id="UP000260649"/>
    </source>
</evidence>
<accession>A0A3E2B2I1</accession>
<proteinExistence type="predicted"/>
<keyword evidence="2" id="KW-1185">Reference proteome</keyword>
<dbReference type="OrthoDB" id="1956179at2"/>
<evidence type="ECO:0000313" key="1">
    <source>
        <dbReference type="EMBL" id="RFT06195.1"/>
    </source>
</evidence>
<comment type="caution">
    <text evidence="1">The sequence shown here is derived from an EMBL/GenBank/DDBJ whole genome shotgun (WGS) entry which is preliminary data.</text>
</comment>
<gene>
    <name evidence="1" type="ORF">DV520_08785</name>
</gene>
<dbReference type="RefSeq" id="WP_021920896.1">
    <property type="nucleotide sequence ID" value="NZ_CAKXKJ010000001.1"/>
</dbReference>
<dbReference type="Proteomes" id="UP000260649">
    <property type="component" value="Unassembled WGS sequence"/>
</dbReference>
<organism evidence="1 2">
    <name type="scientific">Evtepia gabavorous</name>
    <dbReference type="NCBI Taxonomy" id="2211183"/>
    <lineage>
        <taxon>Bacteria</taxon>
        <taxon>Bacillati</taxon>
        <taxon>Bacillota</taxon>
        <taxon>Clostridia</taxon>
        <taxon>Eubacteriales</taxon>
        <taxon>Evtepia</taxon>
    </lineage>
</organism>
<reference evidence="1 2" key="1">
    <citation type="submission" date="2018-07" db="EMBL/GenBank/DDBJ databases">
        <title>GABA Modulating Bacteria of the Human Gut Microbiota.</title>
        <authorList>
            <person name="Strandwitz P."/>
            <person name="Kim K.H."/>
            <person name="Terekhova D."/>
            <person name="Liu J.K."/>
            <person name="Sharma A."/>
            <person name="Levering J."/>
            <person name="Mcdonald D."/>
            <person name="Dietrich D."/>
            <person name="Ramadhar T.R."/>
            <person name="Lekbua A."/>
            <person name="Mroue N."/>
            <person name="Liston C."/>
            <person name="Stewart E.J."/>
            <person name="Dubin M.J."/>
            <person name="Zengler K."/>
            <person name="Knight R."/>
            <person name="Gilbert J.A."/>
            <person name="Clardy J."/>
            <person name="Lewis K."/>
        </authorList>
    </citation>
    <scope>NUCLEOTIDE SEQUENCE [LARGE SCALE GENOMIC DNA]</scope>
    <source>
        <strain evidence="1 2">KLE1738</strain>
    </source>
</reference>
<protein>
    <submittedName>
        <fullName evidence="1">Uncharacterized protein</fullName>
    </submittedName>
</protein>
<name>A0A3E2B2I1_9FIRM</name>
<dbReference type="AlphaFoldDB" id="A0A3E2B2I1"/>
<dbReference type="EMBL" id="QQRQ01000015">
    <property type="protein sequence ID" value="RFT06195.1"/>
    <property type="molecule type" value="Genomic_DNA"/>
</dbReference>
<dbReference type="GeneID" id="97995827"/>